<organism evidence="2 3">
    <name type="scientific">Papio anubis</name>
    <name type="common">Olive baboon</name>
    <dbReference type="NCBI Taxonomy" id="9555"/>
    <lineage>
        <taxon>Eukaryota</taxon>
        <taxon>Metazoa</taxon>
        <taxon>Chordata</taxon>
        <taxon>Craniata</taxon>
        <taxon>Vertebrata</taxon>
        <taxon>Euteleostomi</taxon>
        <taxon>Mammalia</taxon>
        <taxon>Eutheria</taxon>
        <taxon>Euarchontoglires</taxon>
        <taxon>Primates</taxon>
        <taxon>Haplorrhini</taxon>
        <taxon>Catarrhini</taxon>
        <taxon>Cercopithecidae</taxon>
        <taxon>Cercopithecinae</taxon>
        <taxon>Papio</taxon>
    </lineage>
</organism>
<dbReference type="GeneTree" id="ENSGT00940000161627"/>
<keyword evidence="3" id="KW-1185">Reference proteome</keyword>
<feature type="chain" id="PRO_5035196884" description="Secreted protein" evidence="1">
    <location>
        <begin position="20"/>
        <end position="147"/>
    </location>
</feature>
<dbReference type="Ensembl" id="ENSPANT00000071020.1">
    <property type="protein sequence ID" value="ENSPANP00000052578.1"/>
    <property type="gene ID" value="ENSPANG00000044796.1"/>
</dbReference>
<dbReference type="PANTHER" id="PTHR46254">
    <property type="entry name" value="PROTEIN GVQW1-RELATED"/>
    <property type="match status" value="1"/>
</dbReference>
<feature type="signal peptide" evidence="1">
    <location>
        <begin position="1"/>
        <end position="19"/>
    </location>
</feature>
<reference evidence="2" key="3">
    <citation type="submission" date="2025-09" db="UniProtKB">
        <authorList>
            <consortium name="Ensembl"/>
        </authorList>
    </citation>
    <scope>IDENTIFICATION</scope>
</reference>
<dbReference type="Proteomes" id="UP000028761">
    <property type="component" value="Chromosome 1"/>
</dbReference>
<name>A0A8I5N0K5_PAPAN</name>
<dbReference type="AlphaFoldDB" id="A0A8I5N0K5"/>
<sequence>MSFIYFIFIFIFLFFEMESCSVAQAGVQWRDLHSLQPRLLGSNDSPASVSLVAGNYRRAPPHPANFCIFSRGRVSPCWPDCSRTPDIRQFACLSLPKCWDYRRVPPRQAFYFILFIYFLRQSFTLVAQAGVQWHDLCSLQPPPPRFK</sequence>
<keyword evidence="1" id="KW-0732">Signal</keyword>
<proteinExistence type="predicted"/>
<reference evidence="2 3" key="1">
    <citation type="submission" date="2012-03" db="EMBL/GenBank/DDBJ databases">
        <title>Whole Genome Assembly of Papio anubis.</title>
        <authorList>
            <person name="Liu Y.L."/>
            <person name="Abraham K.A."/>
            <person name="Akbar H.A."/>
            <person name="Ali S.A."/>
            <person name="Anosike U.A."/>
            <person name="Aqrawi P.A."/>
            <person name="Arias F.A."/>
            <person name="Attaway T.A."/>
            <person name="Awwad R.A."/>
            <person name="Babu C.B."/>
            <person name="Bandaranaike D.B."/>
            <person name="Battles P.B."/>
            <person name="Bell A.B."/>
            <person name="Beltran B.B."/>
            <person name="Berhane-Mersha D.B."/>
            <person name="Bess C.B."/>
            <person name="Bickham C.B."/>
            <person name="Bolden T.B."/>
            <person name="Carter K.C."/>
            <person name="Chau D.C."/>
            <person name="Chavez A.C."/>
            <person name="Clerc-Blankenburg K.C."/>
            <person name="Coyle M.C."/>
            <person name="Dao M.D."/>
            <person name="Davila M.L.D."/>
            <person name="Davy-Carroll L.D."/>
            <person name="Denson S.D."/>
            <person name="Dinh H.D."/>
            <person name="Fernandez S.F."/>
            <person name="Fernando P.F."/>
            <person name="Forbes L.F."/>
            <person name="Francis C.F."/>
            <person name="Francisco L.F."/>
            <person name="Fu Q.F."/>
            <person name="Garcia-Iii R.G."/>
            <person name="Garrett T.G."/>
            <person name="Gross S.G."/>
            <person name="Gubbala S.G."/>
            <person name="Hirani K.H."/>
            <person name="Hogues M.H."/>
            <person name="Hollins B.H."/>
            <person name="Jackson L.J."/>
            <person name="Javaid M.J."/>
            <person name="Jhangiani S.J."/>
            <person name="Johnson A.J."/>
            <person name="Johnson B.J."/>
            <person name="Jones J.J."/>
            <person name="Joshi V.J."/>
            <person name="Kalu J.K."/>
            <person name="Khan N.K."/>
            <person name="Korchina V.K."/>
            <person name="Kovar C.K."/>
            <person name="Lago L.L."/>
            <person name="Lara F.L."/>
            <person name="Le T.-K.L."/>
            <person name="Lee S.L."/>
            <person name="Legall-Iii F.L."/>
            <person name="Lemon S.L."/>
            <person name="Liu J.L."/>
            <person name="Liu Y.-S.L."/>
            <person name="Liyanage D.L."/>
            <person name="Lopez J.L."/>
            <person name="Lorensuhewa L.L."/>
            <person name="Mata R.M."/>
            <person name="Mathew T.M."/>
            <person name="Mercado C.M."/>
            <person name="Mercado I.M."/>
            <person name="Morales K.M."/>
            <person name="Morgan M.M."/>
            <person name="Munidasa M.M."/>
            <person name="Ngo D.N."/>
            <person name="Nguyen L.N."/>
            <person name="Nguyen T.N."/>
            <person name="Nguyen N.N."/>
            <person name="Obregon M.O."/>
            <person name="Okwuonu G.O."/>
            <person name="Ongeri F.O."/>
            <person name="Onwere C.O."/>
            <person name="Osifeso I.O."/>
            <person name="Parra A.P."/>
            <person name="Patil S.P."/>
            <person name="Perez A.P."/>
            <person name="Perez Y.P."/>
            <person name="Pham C.P."/>
            <person name="Pu L.-L.P."/>
            <person name="Puazo M.P."/>
            <person name="Quiroz J.Q."/>
            <person name="Rouhana J.R."/>
            <person name="Ruiz M.R."/>
            <person name="Ruiz S.-J.R."/>
            <person name="Saada N.S."/>
            <person name="Santibanez J.S."/>
            <person name="Scheel M.S."/>
            <person name="Schneider B.S."/>
            <person name="Simmons D.S."/>
            <person name="Sisson I.S."/>
            <person name="Tang L.-Y.T."/>
            <person name="Thornton R.T."/>
            <person name="Tisius J.T."/>
            <person name="Toledanes G.T."/>
            <person name="Trejos Z.T."/>
            <person name="Usmani K.U."/>
            <person name="Varghese R.V."/>
            <person name="Vattathil S.V."/>
            <person name="Vee V.V."/>
            <person name="Walker D.W."/>
            <person name="Weissenberger G.W."/>
            <person name="White C.W."/>
            <person name="Williams A.W."/>
            <person name="Woodworth J.W."/>
            <person name="Wright R.W."/>
            <person name="Zhu Y.Z."/>
            <person name="Han Y.H."/>
            <person name="Newsham I.N."/>
            <person name="Nazareth L.N."/>
            <person name="Worley K.W."/>
            <person name="Muzny D.M."/>
            <person name="Rogers J.R."/>
            <person name="Gibbs R.G."/>
        </authorList>
    </citation>
    <scope>NUCLEOTIDE SEQUENCE [LARGE SCALE GENOMIC DNA]</scope>
</reference>
<accession>A0A8I5N0K5</accession>
<evidence type="ECO:0000313" key="2">
    <source>
        <dbReference type="Ensembl" id="ENSPANP00000052578.1"/>
    </source>
</evidence>
<evidence type="ECO:0008006" key="4">
    <source>
        <dbReference type="Google" id="ProtNLM"/>
    </source>
</evidence>
<reference evidence="2" key="2">
    <citation type="submission" date="2025-08" db="UniProtKB">
        <authorList>
            <consortium name="Ensembl"/>
        </authorList>
    </citation>
    <scope>IDENTIFICATION</scope>
</reference>
<protein>
    <recommendedName>
        <fullName evidence="4">Secreted protein</fullName>
    </recommendedName>
</protein>
<evidence type="ECO:0000256" key="1">
    <source>
        <dbReference type="SAM" id="SignalP"/>
    </source>
</evidence>
<evidence type="ECO:0000313" key="3">
    <source>
        <dbReference type="Proteomes" id="UP000028761"/>
    </source>
</evidence>